<dbReference type="OrthoDB" id="4485680at2"/>
<comment type="caution">
    <text evidence="1">The sequence shown here is derived from an EMBL/GenBank/DDBJ whole genome shotgun (WGS) entry which is preliminary data.</text>
</comment>
<gene>
    <name evidence="1" type="ORF">C8046_05140</name>
</gene>
<dbReference type="RefSeq" id="WP_109228527.1">
    <property type="nucleotide sequence ID" value="NZ_PYHR01000002.1"/>
</dbReference>
<keyword evidence="2" id="KW-1185">Reference proteome</keyword>
<dbReference type="AlphaFoldDB" id="A0A2U1ZT87"/>
<protein>
    <submittedName>
        <fullName evidence="1">Uncharacterized protein</fullName>
    </submittedName>
</protein>
<organism evidence="1 2">
    <name type="scientific">Serinibacter arcticus</name>
    <dbReference type="NCBI Taxonomy" id="1655435"/>
    <lineage>
        <taxon>Bacteria</taxon>
        <taxon>Bacillati</taxon>
        <taxon>Actinomycetota</taxon>
        <taxon>Actinomycetes</taxon>
        <taxon>Micrococcales</taxon>
        <taxon>Beutenbergiaceae</taxon>
        <taxon>Serinibacter</taxon>
    </lineage>
</organism>
<dbReference type="Proteomes" id="UP000245166">
    <property type="component" value="Unassembled WGS sequence"/>
</dbReference>
<accession>A0A2U1ZT87</accession>
<evidence type="ECO:0000313" key="2">
    <source>
        <dbReference type="Proteomes" id="UP000245166"/>
    </source>
</evidence>
<reference evidence="1 2" key="1">
    <citation type="submission" date="2018-03" db="EMBL/GenBank/DDBJ databases">
        <title>Genome assembly of novel Miniimonas species PCH200.</title>
        <authorList>
            <person name="Thakur V."/>
            <person name="Kumar V."/>
            <person name="Singh D."/>
        </authorList>
    </citation>
    <scope>NUCLEOTIDE SEQUENCE [LARGE SCALE GENOMIC DNA]</scope>
    <source>
        <strain evidence="1 2">PCH200</strain>
    </source>
</reference>
<dbReference type="EMBL" id="PYHR01000002">
    <property type="protein sequence ID" value="PWD50143.1"/>
    <property type="molecule type" value="Genomic_DNA"/>
</dbReference>
<name>A0A2U1ZT87_9MICO</name>
<evidence type="ECO:0000313" key="1">
    <source>
        <dbReference type="EMBL" id="PWD50143.1"/>
    </source>
</evidence>
<sequence length="98" mass="9905">MTCSIANAEFAPPPGDACEWRGQVAVLGIDGVTMPCPDAAAQAAGDGVPVLEYGTSTTIGAWACTSSERGVECFSRADGTGFTLARAAFTSYGPGRLA</sequence>
<proteinExistence type="predicted"/>